<dbReference type="PANTHER" id="PTHR28005">
    <property type="entry name" value="AUTOPHAGY-RELATED PROTEIN 17"/>
    <property type="match status" value="1"/>
</dbReference>
<evidence type="ECO:0000256" key="4">
    <source>
        <dbReference type="ARBA" id="ARBA00023006"/>
    </source>
</evidence>
<dbReference type="GO" id="GO:1990316">
    <property type="term" value="C:Atg1/ULK1 kinase complex"/>
    <property type="evidence" value="ECO:0007669"/>
    <property type="project" value="TreeGrafter"/>
</dbReference>
<keyword evidence="3 6" id="KW-0963">Cytoplasm</keyword>
<dbReference type="STRING" id="71717.A0A4Y7TKC7"/>
<dbReference type="OrthoDB" id="1937984at2759"/>
<keyword evidence="4 6" id="KW-0072">Autophagy</keyword>
<dbReference type="GO" id="GO:0034727">
    <property type="term" value="P:piecemeal microautophagy of the nucleus"/>
    <property type="evidence" value="ECO:0007669"/>
    <property type="project" value="TreeGrafter"/>
</dbReference>
<evidence type="ECO:0000256" key="1">
    <source>
        <dbReference type="ARBA" id="ARBA00006259"/>
    </source>
</evidence>
<dbReference type="InterPro" id="IPR007240">
    <property type="entry name" value="Atg17"/>
</dbReference>
<evidence type="ECO:0000313" key="10">
    <source>
        <dbReference type="Proteomes" id="UP000298030"/>
    </source>
</evidence>
<comment type="function">
    <text evidence="6">Autophagy-specific protein that functions in response to autophagy-inducing signals as a scaffold to recruit other ATG proteins to organize preautophagosomal structure (PAS) formation. Modulates the timing and magnitude of the autophagy response, such as the size of the sequestering vesicles. Plays particularly a role in pexophagy and nucleophagy.</text>
</comment>
<feature type="compositionally biased region" description="Low complexity" evidence="7">
    <location>
        <begin position="151"/>
        <end position="160"/>
    </location>
</feature>
<proteinExistence type="inferred from homology"/>
<dbReference type="InterPro" id="IPR045326">
    <property type="entry name" value="ATG17-like_dom"/>
</dbReference>
<keyword evidence="5" id="KW-0472">Membrane</keyword>
<dbReference type="AlphaFoldDB" id="A0A4Y7TKC7"/>
<evidence type="ECO:0000259" key="8">
    <source>
        <dbReference type="Pfam" id="PF04108"/>
    </source>
</evidence>
<accession>A0A4Y7TKC7</accession>
<dbReference type="PANTHER" id="PTHR28005:SF1">
    <property type="entry name" value="AUTOPHAGY-RELATED PROTEIN 17"/>
    <property type="match status" value="1"/>
</dbReference>
<sequence>MSHPPTDPTAQPHLVSLVLQSKKALQHGQQLCSQSQSQYNVSAQEAVEVLALDAKVRWIADAIIEQLKLAAGVAKCIEEKRAALGKQVKSWDTSRTKYTNALESVLESLGGQVVPPDFHEESADSSLFGSQHSDADDEQPFGYHQNAQCRPIISPSTSPSATLRGKGKSRSVDLAERRRMARADRRKWKTLRDFVDDRAIEEILETIENERNILEDVLNQTADYPSSLDATINSLRDSLPLPPQVPILTQMQDVLVAQDTIITSMAEKLESLAVHYGQMAGALKETEETGEGFGEEDMQAMNRDTEELPIIMNELDECAQQVNEHLNRLTTSRKDFQQDLDHLLTVLDTLEGLGDIMSEMLLTQDSVEIKCEESLTSLQQQLETLDHLHERYVLYQTAFNKLVLEIARRRHYRESTESIVKGMISQLQVMTEEESQLRKHFNAECGAHLPEDICLSIGNEPTRWDVVPWPGDTREILPEIDADLIIEARERLQGQSDFVVGPESI</sequence>
<dbReference type="EMBL" id="QPFP01000009">
    <property type="protein sequence ID" value="TEB34626.1"/>
    <property type="molecule type" value="Genomic_DNA"/>
</dbReference>
<dbReference type="GO" id="GO:0034045">
    <property type="term" value="C:phagophore assembly site membrane"/>
    <property type="evidence" value="ECO:0007669"/>
    <property type="project" value="UniProtKB-SubCell"/>
</dbReference>
<comment type="subcellular location">
    <subcellularLocation>
        <location evidence="6">Cytoplasm</location>
    </subcellularLocation>
    <subcellularLocation>
        <location evidence="6">Preautophagosomal structure membrane</location>
        <topology evidence="6">Peripheral membrane protein</topology>
    </subcellularLocation>
</comment>
<evidence type="ECO:0000256" key="5">
    <source>
        <dbReference type="ARBA" id="ARBA00023136"/>
    </source>
</evidence>
<comment type="similarity">
    <text evidence="1 6">Belongs to the ATG17 family.</text>
</comment>
<dbReference type="GO" id="GO:0030295">
    <property type="term" value="F:protein kinase activator activity"/>
    <property type="evidence" value="ECO:0007669"/>
    <property type="project" value="TreeGrafter"/>
</dbReference>
<evidence type="ECO:0000256" key="6">
    <source>
        <dbReference type="RuleBase" id="RU368080"/>
    </source>
</evidence>
<evidence type="ECO:0000256" key="3">
    <source>
        <dbReference type="ARBA" id="ARBA00022490"/>
    </source>
</evidence>
<feature type="region of interest" description="Disordered" evidence="7">
    <location>
        <begin position="120"/>
        <end position="139"/>
    </location>
</feature>
<reference evidence="9 10" key="1">
    <citation type="journal article" date="2019" name="Nat. Ecol. Evol.">
        <title>Megaphylogeny resolves global patterns of mushroom evolution.</title>
        <authorList>
            <person name="Varga T."/>
            <person name="Krizsan K."/>
            <person name="Foldi C."/>
            <person name="Dima B."/>
            <person name="Sanchez-Garcia M."/>
            <person name="Sanchez-Ramirez S."/>
            <person name="Szollosi G.J."/>
            <person name="Szarkandi J.G."/>
            <person name="Papp V."/>
            <person name="Albert L."/>
            <person name="Andreopoulos W."/>
            <person name="Angelini C."/>
            <person name="Antonin V."/>
            <person name="Barry K.W."/>
            <person name="Bougher N.L."/>
            <person name="Buchanan P."/>
            <person name="Buyck B."/>
            <person name="Bense V."/>
            <person name="Catcheside P."/>
            <person name="Chovatia M."/>
            <person name="Cooper J."/>
            <person name="Damon W."/>
            <person name="Desjardin D."/>
            <person name="Finy P."/>
            <person name="Geml J."/>
            <person name="Haridas S."/>
            <person name="Hughes K."/>
            <person name="Justo A."/>
            <person name="Karasinski D."/>
            <person name="Kautmanova I."/>
            <person name="Kiss B."/>
            <person name="Kocsube S."/>
            <person name="Kotiranta H."/>
            <person name="LaButti K.M."/>
            <person name="Lechner B.E."/>
            <person name="Liimatainen K."/>
            <person name="Lipzen A."/>
            <person name="Lukacs Z."/>
            <person name="Mihaltcheva S."/>
            <person name="Morgado L.N."/>
            <person name="Niskanen T."/>
            <person name="Noordeloos M.E."/>
            <person name="Ohm R.A."/>
            <person name="Ortiz-Santana B."/>
            <person name="Ovrebo C."/>
            <person name="Racz N."/>
            <person name="Riley R."/>
            <person name="Savchenko A."/>
            <person name="Shiryaev A."/>
            <person name="Soop K."/>
            <person name="Spirin V."/>
            <person name="Szebenyi C."/>
            <person name="Tomsovsky M."/>
            <person name="Tulloss R.E."/>
            <person name="Uehling J."/>
            <person name="Grigoriev I.V."/>
            <person name="Vagvolgyi C."/>
            <person name="Papp T."/>
            <person name="Martin F.M."/>
            <person name="Miettinen O."/>
            <person name="Hibbett D.S."/>
            <person name="Nagy L.G."/>
        </authorList>
    </citation>
    <scope>NUCLEOTIDE SEQUENCE [LARGE SCALE GENOMIC DNA]</scope>
    <source>
        <strain evidence="9 10">FP101781</strain>
    </source>
</reference>
<feature type="domain" description="Autophagy protein ATG17-like" evidence="8">
    <location>
        <begin position="25"/>
        <end position="448"/>
    </location>
</feature>
<comment type="caution">
    <text evidence="9">The sequence shown here is derived from an EMBL/GenBank/DDBJ whole genome shotgun (WGS) entry which is preliminary data.</text>
</comment>
<dbReference type="Pfam" id="PF04108">
    <property type="entry name" value="ATG17_like"/>
    <property type="match status" value="1"/>
</dbReference>
<dbReference type="GO" id="GO:0000422">
    <property type="term" value="P:autophagy of mitochondrion"/>
    <property type="evidence" value="ECO:0007669"/>
    <property type="project" value="TreeGrafter"/>
</dbReference>
<evidence type="ECO:0000256" key="2">
    <source>
        <dbReference type="ARBA" id="ARBA00013806"/>
    </source>
</evidence>
<protein>
    <recommendedName>
        <fullName evidence="2 6">Autophagy-related protein 17</fullName>
    </recommendedName>
</protein>
<dbReference type="Proteomes" id="UP000298030">
    <property type="component" value="Unassembled WGS sequence"/>
</dbReference>
<keyword evidence="10" id="KW-1185">Reference proteome</keyword>
<feature type="region of interest" description="Disordered" evidence="7">
    <location>
        <begin position="149"/>
        <end position="172"/>
    </location>
</feature>
<organism evidence="9 10">
    <name type="scientific">Coprinellus micaceus</name>
    <name type="common">Glistening ink-cap mushroom</name>
    <name type="synonym">Coprinus micaceus</name>
    <dbReference type="NCBI Taxonomy" id="71717"/>
    <lineage>
        <taxon>Eukaryota</taxon>
        <taxon>Fungi</taxon>
        <taxon>Dikarya</taxon>
        <taxon>Basidiomycota</taxon>
        <taxon>Agaricomycotina</taxon>
        <taxon>Agaricomycetes</taxon>
        <taxon>Agaricomycetidae</taxon>
        <taxon>Agaricales</taxon>
        <taxon>Agaricineae</taxon>
        <taxon>Psathyrellaceae</taxon>
        <taxon>Coprinellus</taxon>
    </lineage>
</organism>
<evidence type="ECO:0000313" key="9">
    <source>
        <dbReference type="EMBL" id="TEB34626.1"/>
    </source>
</evidence>
<evidence type="ECO:0000256" key="7">
    <source>
        <dbReference type="SAM" id="MobiDB-lite"/>
    </source>
</evidence>
<gene>
    <name evidence="9" type="ORF">FA13DRAFT_1625550</name>
</gene>
<dbReference type="GO" id="GO:0000045">
    <property type="term" value="P:autophagosome assembly"/>
    <property type="evidence" value="ECO:0007669"/>
    <property type="project" value="TreeGrafter"/>
</dbReference>
<name>A0A4Y7TKC7_COPMI</name>
<dbReference type="GO" id="GO:0060090">
    <property type="term" value="F:molecular adaptor activity"/>
    <property type="evidence" value="ECO:0007669"/>
    <property type="project" value="TreeGrafter"/>
</dbReference>